<dbReference type="InterPro" id="IPR011125">
    <property type="entry name" value="Znf_HypF"/>
</dbReference>
<dbReference type="GO" id="GO:0016743">
    <property type="term" value="F:carboxyl- or carbamoyltransferase activity"/>
    <property type="evidence" value="ECO:0007669"/>
    <property type="project" value="TreeGrafter"/>
</dbReference>
<sequence>FINCTNCGPRFTIIGDIPYDRPKTTMRVFPMCPPCEQEYHDPSNRRFHAQPNACPTCGPRVELVGTDGRAVARLEGRDPIEAARRLLARGAIVAVKGLGGFHLACDATDARAVDEMRERKHRIDKPFAVMSLDVETVRRYCEVSEGEQQLLESPARPILLLRRRVDSAIAPEVAPSNSYLGVMLPYTPLHYLLLAGDGRSDLPPPLALVMTSGNMSEEPLAIDNQEALDRLACLTDYFLLHNRDIELRCDDSVTRLFQGKEAII</sequence>
<evidence type="ECO:0000259" key="1">
    <source>
        <dbReference type="PROSITE" id="PS51163"/>
    </source>
</evidence>
<feature type="domain" description="YrdC-like" evidence="1">
    <location>
        <begin position="77"/>
        <end position="264"/>
    </location>
</feature>
<dbReference type="Gene3D" id="3.90.870.30">
    <property type="match status" value="1"/>
</dbReference>
<feature type="non-terminal residue" evidence="2">
    <location>
        <position position="264"/>
    </location>
</feature>
<dbReference type="GO" id="GO:0003725">
    <property type="term" value="F:double-stranded RNA binding"/>
    <property type="evidence" value="ECO:0007669"/>
    <property type="project" value="InterPro"/>
</dbReference>
<dbReference type="InterPro" id="IPR017945">
    <property type="entry name" value="DHBP_synth_RibB-like_a/b_dom"/>
</dbReference>
<name>X0UCD5_9ZZZZ</name>
<dbReference type="InterPro" id="IPR051060">
    <property type="entry name" value="Carbamoyltrans_HypF-like"/>
</dbReference>
<dbReference type="SUPFAM" id="SSF55821">
    <property type="entry name" value="YrdC/RibB"/>
    <property type="match status" value="1"/>
</dbReference>
<dbReference type="GO" id="GO:0051604">
    <property type="term" value="P:protein maturation"/>
    <property type="evidence" value="ECO:0007669"/>
    <property type="project" value="TreeGrafter"/>
</dbReference>
<protein>
    <recommendedName>
        <fullName evidence="1">YrdC-like domain-containing protein</fullName>
    </recommendedName>
</protein>
<dbReference type="PROSITE" id="PS51163">
    <property type="entry name" value="YRDC"/>
    <property type="match status" value="1"/>
</dbReference>
<feature type="non-terminal residue" evidence="2">
    <location>
        <position position="1"/>
    </location>
</feature>
<dbReference type="PANTHER" id="PTHR42959:SF1">
    <property type="entry name" value="CARBAMOYLTRANSFERASE HYPF"/>
    <property type="match status" value="1"/>
</dbReference>
<reference evidence="2" key="1">
    <citation type="journal article" date="2014" name="Front. Microbiol.">
        <title>High frequency of phylogenetically diverse reductive dehalogenase-homologous genes in deep subseafloor sedimentary metagenomes.</title>
        <authorList>
            <person name="Kawai M."/>
            <person name="Futagami T."/>
            <person name="Toyoda A."/>
            <person name="Takaki Y."/>
            <person name="Nishi S."/>
            <person name="Hori S."/>
            <person name="Arai W."/>
            <person name="Tsubouchi T."/>
            <person name="Morono Y."/>
            <person name="Uchiyama I."/>
            <person name="Ito T."/>
            <person name="Fujiyama A."/>
            <person name="Inagaki F."/>
            <person name="Takami H."/>
        </authorList>
    </citation>
    <scope>NUCLEOTIDE SEQUENCE</scope>
    <source>
        <strain evidence="2">Expedition CK06-06</strain>
    </source>
</reference>
<comment type="caution">
    <text evidence="2">The sequence shown here is derived from an EMBL/GenBank/DDBJ whole genome shotgun (WGS) entry which is preliminary data.</text>
</comment>
<dbReference type="EMBL" id="BARS01029328">
    <property type="protein sequence ID" value="GAG03265.1"/>
    <property type="molecule type" value="Genomic_DNA"/>
</dbReference>
<dbReference type="InterPro" id="IPR006070">
    <property type="entry name" value="Sua5-like_dom"/>
</dbReference>
<dbReference type="Pfam" id="PF07503">
    <property type="entry name" value="zf-HYPF"/>
    <property type="match status" value="1"/>
</dbReference>
<evidence type="ECO:0000313" key="2">
    <source>
        <dbReference type="EMBL" id="GAG03265.1"/>
    </source>
</evidence>
<gene>
    <name evidence="2" type="ORF">S01H1_45851</name>
</gene>
<organism evidence="2">
    <name type="scientific">marine sediment metagenome</name>
    <dbReference type="NCBI Taxonomy" id="412755"/>
    <lineage>
        <taxon>unclassified sequences</taxon>
        <taxon>metagenomes</taxon>
        <taxon>ecological metagenomes</taxon>
    </lineage>
</organism>
<proteinExistence type="predicted"/>
<dbReference type="GO" id="GO:0008270">
    <property type="term" value="F:zinc ion binding"/>
    <property type="evidence" value="ECO:0007669"/>
    <property type="project" value="InterPro"/>
</dbReference>
<dbReference type="AlphaFoldDB" id="X0UCD5"/>
<dbReference type="Gene3D" id="3.30.110.120">
    <property type="match status" value="1"/>
</dbReference>
<dbReference type="Pfam" id="PF01300">
    <property type="entry name" value="Sua5_yciO_yrdC"/>
    <property type="match status" value="1"/>
</dbReference>
<accession>X0UCD5</accession>
<dbReference type="PANTHER" id="PTHR42959">
    <property type="entry name" value="CARBAMOYLTRANSFERASE"/>
    <property type="match status" value="1"/>
</dbReference>